<gene>
    <name evidence="3" type="ORF">DRI96_03735</name>
</gene>
<dbReference type="CDD" id="cd01131">
    <property type="entry name" value="PilT"/>
    <property type="match status" value="1"/>
</dbReference>
<proteinExistence type="inferred from homology"/>
<dbReference type="Gene3D" id="3.40.50.300">
    <property type="entry name" value="P-loop containing nucleotide triphosphate hydrolases"/>
    <property type="match status" value="1"/>
</dbReference>
<sequence length="354" mass="39352">MMDMDSLLRKMKEKKASDLHLVSGVPPAFRINGELRFLDRDVLSSEKIKSLVYPLMGEKQRVIFEREKDLDFSYGISGVGRFRINVHYQRSSIAAAIRLIPYSIPSLEELNLPSIIGQLCLKDKGLILVTGPTGSGKSTTLASMINIINQTKPVHIVIIEDPIEYLHSHKKGIVEQREVGGDTVSFANSLKYCLRQDPDVIMIGEMRDLETISTAITAAETGHLVMATLHTPNAPGAIDRIVDVFPPYQQPQIRLQLSTTLIAIIAQILIPRMDNAGRIPAVELLISTPAVSNLIRSGKTHQLYNTMQTGSQVGMQTMDQSLINLVKKRLISKEDALSRARDTRLVKESLSRFS</sequence>
<evidence type="ECO:0000313" key="3">
    <source>
        <dbReference type="EMBL" id="RLE12950.1"/>
    </source>
</evidence>
<dbReference type="GO" id="GO:0016887">
    <property type="term" value="F:ATP hydrolysis activity"/>
    <property type="evidence" value="ECO:0007669"/>
    <property type="project" value="InterPro"/>
</dbReference>
<dbReference type="InterPro" id="IPR027417">
    <property type="entry name" value="P-loop_NTPase"/>
</dbReference>
<dbReference type="AlphaFoldDB" id="A0A662DB29"/>
<reference evidence="3 4" key="1">
    <citation type="submission" date="2018-06" db="EMBL/GenBank/DDBJ databases">
        <title>Extensive metabolic versatility and redundancy in microbially diverse, dynamic hydrothermal sediments.</title>
        <authorList>
            <person name="Dombrowski N."/>
            <person name="Teske A."/>
            <person name="Baker B.J."/>
        </authorList>
    </citation>
    <scope>NUCLEOTIDE SEQUENCE [LARGE SCALE GENOMIC DNA]</scope>
    <source>
        <strain evidence="3">B19_G9</strain>
    </source>
</reference>
<dbReference type="Pfam" id="PF00437">
    <property type="entry name" value="T2SSE"/>
    <property type="match status" value="1"/>
</dbReference>
<protein>
    <submittedName>
        <fullName evidence="3">Type IV pili twitching motility protein PilT</fullName>
    </submittedName>
</protein>
<dbReference type="Proteomes" id="UP000267654">
    <property type="component" value="Unassembled WGS sequence"/>
</dbReference>
<evidence type="ECO:0000259" key="2">
    <source>
        <dbReference type="PROSITE" id="PS00662"/>
    </source>
</evidence>
<dbReference type="PANTHER" id="PTHR30486">
    <property type="entry name" value="TWITCHING MOTILITY PROTEIN PILT"/>
    <property type="match status" value="1"/>
</dbReference>
<evidence type="ECO:0000256" key="1">
    <source>
        <dbReference type="ARBA" id="ARBA00006611"/>
    </source>
</evidence>
<comment type="similarity">
    <text evidence="1">Belongs to the GSP E family.</text>
</comment>
<accession>A0A662DB29</accession>
<dbReference type="EMBL" id="QMQB01000120">
    <property type="protein sequence ID" value="RLE12950.1"/>
    <property type="molecule type" value="Genomic_DNA"/>
</dbReference>
<dbReference type="InterPro" id="IPR001482">
    <property type="entry name" value="T2SS/T4SS_dom"/>
</dbReference>
<dbReference type="InterPro" id="IPR006321">
    <property type="entry name" value="PilT/PilU"/>
</dbReference>
<dbReference type="NCBIfam" id="TIGR01420">
    <property type="entry name" value="pilT_fam"/>
    <property type="match status" value="1"/>
</dbReference>
<comment type="caution">
    <text evidence="3">The sequence shown here is derived from an EMBL/GenBank/DDBJ whole genome shotgun (WGS) entry which is preliminary data.</text>
</comment>
<dbReference type="SMART" id="SM00382">
    <property type="entry name" value="AAA"/>
    <property type="match status" value="1"/>
</dbReference>
<dbReference type="InterPro" id="IPR050921">
    <property type="entry name" value="T4SS_GSP_E_ATPase"/>
</dbReference>
<dbReference type="Gene3D" id="3.30.450.90">
    <property type="match status" value="1"/>
</dbReference>
<feature type="domain" description="Bacterial type II secretion system protein E" evidence="2">
    <location>
        <begin position="194"/>
        <end position="208"/>
    </location>
</feature>
<dbReference type="SUPFAM" id="SSF52540">
    <property type="entry name" value="P-loop containing nucleoside triphosphate hydrolases"/>
    <property type="match status" value="1"/>
</dbReference>
<dbReference type="GO" id="GO:0005524">
    <property type="term" value="F:ATP binding"/>
    <property type="evidence" value="ECO:0007669"/>
    <property type="project" value="InterPro"/>
</dbReference>
<organism evidence="3 4">
    <name type="scientific">Aerophobetes bacterium</name>
    <dbReference type="NCBI Taxonomy" id="2030807"/>
    <lineage>
        <taxon>Bacteria</taxon>
        <taxon>Candidatus Aerophobota</taxon>
    </lineage>
</organism>
<dbReference type="InterPro" id="IPR003593">
    <property type="entry name" value="AAA+_ATPase"/>
</dbReference>
<evidence type="ECO:0000313" key="4">
    <source>
        <dbReference type="Proteomes" id="UP000267654"/>
    </source>
</evidence>
<dbReference type="PROSITE" id="PS00662">
    <property type="entry name" value="T2SP_E"/>
    <property type="match status" value="1"/>
</dbReference>
<name>A0A662DB29_UNCAE</name>